<proteinExistence type="predicted"/>
<dbReference type="EMBL" id="CP001998">
    <property type="protein sequence ID" value="ADE53285.1"/>
    <property type="molecule type" value="Genomic_DNA"/>
</dbReference>
<reference evidence="1 2" key="1">
    <citation type="journal article" date="2010" name="Stand. Genomic Sci.">
        <title>Complete genome sequence of Coraliomargarita akajimensis type strain (04OKA010-24).</title>
        <authorList>
            <person name="Mavromatis K."/>
            <person name="Abt B."/>
            <person name="Brambilla E."/>
            <person name="Lapidus A."/>
            <person name="Copeland A."/>
            <person name="Deshpande S."/>
            <person name="Nolan M."/>
            <person name="Lucas S."/>
            <person name="Tice H."/>
            <person name="Cheng J.F."/>
            <person name="Han C."/>
            <person name="Detter J.C."/>
            <person name="Woyke T."/>
            <person name="Goodwin L."/>
            <person name="Pitluck S."/>
            <person name="Held B."/>
            <person name="Brettin T."/>
            <person name="Tapia R."/>
            <person name="Ivanova N."/>
            <person name="Mikhailova N."/>
            <person name="Pati A."/>
            <person name="Liolios K."/>
            <person name="Chen A."/>
            <person name="Palaniappan K."/>
            <person name="Land M."/>
            <person name="Hauser L."/>
            <person name="Chang Y.J."/>
            <person name="Jeffries C.D."/>
            <person name="Rohde M."/>
            <person name="Goker M."/>
            <person name="Bristow J."/>
            <person name="Eisen J.A."/>
            <person name="Markowitz V."/>
            <person name="Hugenholtz P."/>
            <person name="Klenk H.P."/>
            <person name="Kyrpides N.C."/>
        </authorList>
    </citation>
    <scope>NUCLEOTIDE SEQUENCE [LARGE SCALE GENOMIC DNA]</scope>
    <source>
        <strain evidence="2">DSM 45221 / IAM 15411 / JCM 23193 / KCTC 12865</strain>
    </source>
</reference>
<dbReference type="HOGENOM" id="CLU_2715498_0_0_0"/>
<dbReference type="Proteomes" id="UP000000925">
    <property type="component" value="Chromosome"/>
</dbReference>
<evidence type="ECO:0000313" key="2">
    <source>
        <dbReference type="Proteomes" id="UP000000925"/>
    </source>
</evidence>
<accession>D5ELW0</accession>
<organism evidence="1 2">
    <name type="scientific">Coraliomargarita akajimensis (strain DSM 45221 / IAM 15411 / JCM 23193 / KCTC 12865 / 04OKA010-24)</name>
    <dbReference type="NCBI Taxonomy" id="583355"/>
    <lineage>
        <taxon>Bacteria</taxon>
        <taxon>Pseudomonadati</taxon>
        <taxon>Verrucomicrobiota</taxon>
        <taxon>Opitutia</taxon>
        <taxon>Puniceicoccales</taxon>
        <taxon>Coraliomargaritaceae</taxon>
        <taxon>Coraliomargarita</taxon>
    </lineage>
</organism>
<sequence>MSESNTAGDSRGYNWAKFKDVAAPVPRGVGCFACRMSGSNTAEDSRGYNWARFNDVAAPVPRGVGCFACRMR</sequence>
<keyword evidence="2" id="KW-1185">Reference proteome</keyword>
<name>D5ELW0_CORAD</name>
<dbReference type="KEGG" id="caa:Caka_0259"/>
<evidence type="ECO:0000313" key="1">
    <source>
        <dbReference type="EMBL" id="ADE53285.1"/>
    </source>
</evidence>
<dbReference type="AlphaFoldDB" id="D5ELW0"/>
<protein>
    <submittedName>
        <fullName evidence="1">Uncharacterized protein</fullName>
    </submittedName>
</protein>
<gene>
    <name evidence="1" type="ordered locus">Caka_0259</name>
</gene>